<dbReference type="GO" id="GO:0004721">
    <property type="term" value="F:phosphoprotein phosphatase activity"/>
    <property type="evidence" value="ECO:0007669"/>
    <property type="project" value="TreeGrafter"/>
</dbReference>
<dbReference type="SUPFAM" id="SSF55874">
    <property type="entry name" value="ATPase domain of HSP90 chaperone/DNA topoisomerase II/histidine kinase"/>
    <property type="match status" value="1"/>
</dbReference>
<dbReference type="SUPFAM" id="SSF103190">
    <property type="entry name" value="Sensory domain-like"/>
    <property type="match status" value="1"/>
</dbReference>
<feature type="domain" description="Histidine kinase" evidence="15">
    <location>
        <begin position="386"/>
        <end position="603"/>
    </location>
</feature>
<keyword evidence="20" id="KW-1185">Reference proteome</keyword>
<keyword evidence="10" id="KW-0067">ATP-binding</keyword>
<gene>
    <name evidence="19" type="ORF">DES38_10915</name>
</gene>
<keyword evidence="5" id="KW-0597">Phosphoprotein</keyword>
<dbReference type="InterPro" id="IPR050351">
    <property type="entry name" value="BphY/WalK/GraS-like"/>
</dbReference>
<dbReference type="FunFam" id="1.10.287.130:FF:000001">
    <property type="entry name" value="Two-component sensor histidine kinase"/>
    <property type="match status" value="1"/>
</dbReference>
<evidence type="ECO:0000313" key="20">
    <source>
        <dbReference type="Proteomes" id="UP000247922"/>
    </source>
</evidence>
<feature type="domain" description="PAS" evidence="16">
    <location>
        <begin position="264"/>
        <end position="317"/>
    </location>
</feature>
<evidence type="ECO:0000256" key="4">
    <source>
        <dbReference type="ARBA" id="ARBA00022475"/>
    </source>
</evidence>
<dbReference type="SUPFAM" id="SSF158472">
    <property type="entry name" value="HAMP domain-like"/>
    <property type="match status" value="1"/>
</dbReference>
<proteinExistence type="predicted"/>
<comment type="caution">
    <text evidence="19">The sequence shown here is derived from an EMBL/GenBank/DDBJ whole genome shotgun (WGS) entry which is preliminary data.</text>
</comment>
<dbReference type="SMART" id="SM00091">
    <property type="entry name" value="PAS"/>
    <property type="match status" value="1"/>
</dbReference>
<keyword evidence="7 14" id="KW-0812">Transmembrane</keyword>
<dbReference type="SMART" id="SM00304">
    <property type="entry name" value="HAMP"/>
    <property type="match status" value="1"/>
</dbReference>
<dbReference type="InterPro" id="IPR003594">
    <property type="entry name" value="HATPase_dom"/>
</dbReference>
<dbReference type="Pfam" id="PF00989">
    <property type="entry name" value="PAS"/>
    <property type="match status" value="1"/>
</dbReference>
<dbReference type="InterPro" id="IPR000700">
    <property type="entry name" value="PAS-assoc_C"/>
</dbReference>
<protein>
    <recommendedName>
        <fullName evidence="3">histidine kinase</fullName>
        <ecNumber evidence="3">2.7.13.3</ecNumber>
    </recommendedName>
</protein>
<dbReference type="Pfam" id="PF23846">
    <property type="entry name" value="Cache_WalK"/>
    <property type="match status" value="1"/>
</dbReference>
<dbReference type="NCBIfam" id="NF033092">
    <property type="entry name" value="HK_WalK"/>
    <property type="match status" value="1"/>
</dbReference>
<dbReference type="InterPro" id="IPR003661">
    <property type="entry name" value="HisK_dim/P_dom"/>
</dbReference>
<keyword evidence="13 14" id="KW-0472">Membrane</keyword>
<dbReference type="SMART" id="SM00387">
    <property type="entry name" value="HATPase_c"/>
    <property type="match status" value="1"/>
</dbReference>
<evidence type="ECO:0000256" key="7">
    <source>
        <dbReference type="ARBA" id="ARBA00022692"/>
    </source>
</evidence>
<dbReference type="OrthoDB" id="9813151at2"/>
<dbReference type="SUPFAM" id="SSF47384">
    <property type="entry name" value="Homodimeric domain of signal transducing histidine kinase"/>
    <property type="match status" value="1"/>
</dbReference>
<dbReference type="SMART" id="SM00388">
    <property type="entry name" value="HisKA"/>
    <property type="match status" value="1"/>
</dbReference>
<dbReference type="CDD" id="cd00075">
    <property type="entry name" value="HATPase"/>
    <property type="match status" value="1"/>
</dbReference>
<dbReference type="InterPro" id="IPR057640">
    <property type="entry name" value="Cache_WalK"/>
</dbReference>
<dbReference type="PANTHER" id="PTHR45453:SF1">
    <property type="entry name" value="PHOSPHATE REGULON SENSOR PROTEIN PHOR"/>
    <property type="match status" value="1"/>
</dbReference>
<evidence type="ECO:0000256" key="12">
    <source>
        <dbReference type="ARBA" id="ARBA00023012"/>
    </source>
</evidence>
<dbReference type="PROSITE" id="PS50109">
    <property type="entry name" value="HIS_KIN"/>
    <property type="match status" value="1"/>
</dbReference>
<dbReference type="PANTHER" id="PTHR45453">
    <property type="entry name" value="PHOSPHATE REGULON SENSOR PROTEIN PHOR"/>
    <property type="match status" value="1"/>
</dbReference>
<dbReference type="InterPro" id="IPR036890">
    <property type="entry name" value="HATPase_C_sf"/>
</dbReference>
<dbReference type="CDD" id="cd00130">
    <property type="entry name" value="PAS"/>
    <property type="match status" value="1"/>
</dbReference>
<evidence type="ECO:0000259" key="16">
    <source>
        <dbReference type="PROSITE" id="PS50112"/>
    </source>
</evidence>
<evidence type="ECO:0000256" key="9">
    <source>
        <dbReference type="ARBA" id="ARBA00022777"/>
    </source>
</evidence>
<dbReference type="PROSITE" id="PS50885">
    <property type="entry name" value="HAMP"/>
    <property type="match status" value="1"/>
</dbReference>
<comment type="catalytic activity">
    <reaction evidence="1">
        <text>ATP + protein L-histidine = ADP + protein N-phospho-L-histidine.</text>
        <dbReference type="EC" id="2.7.13.3"/>
    </reaction>
</comment>
<keyword evidence="9 19" id="KW-0418">Kinase</keyword>
<evidence type="ECO:0000256" key="2">
    <source>
        <dbReference type="ARBA" id="ARBA00004651"/>
    </source>
</evidence>
<dbReference type="Pfam" id="PF02518">
    <property type="entry name" value="HATPase_c"/>
    <property type="match status" value="1"/>
</dbReference>
<reference evidence="19 20" key="1">
    <citation type="submission" date="2018-05" db="EMBL/GenBank/DDBJ databases">
        <title>Genomic Encyclopedia of Type Strains, Phase IV (KMG-IV): sequencing the most valuable type-strain genomes for metagenomic binning, comparative biology and taxonomic classification.</title>
        <authorList>
            <person name="Goeker M."/>
        </authorList>
    </citation>
    <scope>NUCLEOTIDE SEQUENCE [LARGE SCALE GENOMIC DNA]</scope>
    <source>
        <strain evidence="19 20">DSM 22440</strain>
    </source>
</reference>
<evidence type="ECO:0000256" key="8">
    <source>
        <dbReference type="ARBA" id="ARBA00022741"/>
    </source>
</evidence>
<evidence type="ECO:0000256" key="6">
    <source>
        <dbReference type="ARBA" id="ARBA00022679"/>
    </source>
</evidence>
<dbReference type="InterPro" id="IPR003660">
    <property type="entry name" value="HAMP_dom"/>
</dbReference>
<dbReference type="SUPFAM" id="SSF55785">
    <property type="entry name" value="PYP-like sensor domain (PAS domain)"/>
    <property type="match status" value="1"/>
</dbReference>
<dbReference type="InterPro" id="IPR036097">
    <property type="entry name" value="HisK_dim/P_sf"/>
</dbReference>
<dbReference type="GO" id="GO:0005524">
    <property type="term" value="F:ATP binding"/>
    <property type="evidence" value="ECO:0007669"/>
    <property type="project" value="UniProtKB-KW"/>
</dbReference>
<dbReference type="InterPro" id="IPR029151">
    <property type="entry name" value="Sensor-like_sf"/>
</dbReference>
<evidence type="ECO:0000256" key="14">
    <source>
        <dbReference type="SAM" id="Phobius"/>
    </source>
</evidence>
<dbReference type="FunFam" id="3.30.565.10:FF:000006">
    <property type="entry name" value="Sensor histidine kinase WalK"/>
    <property type="match status" value="1"/>
</dbReference>
<dbReference type="RefSeq" id="WP_110251645.1">
    <property type="nucleotide sequence ID" value="NZ_QJJR01000009.1"/>
</dbReference>
<feature type="transmembrane region" description="Helical" evidence="14">
    <location>
        <begin position="186"/>
        <end position="209"/>
    </location>
</feature>
<name>A0A2V3WM04_9BACI</name>
<dbReference type="Pfam" id="PF00672">
    <property type="entry name" value="HAMP"/>
    <property type="match status" value="1"/>
</dbReference>
<dbReference type="PROSITE" id="PS50112">
    <property type="entry name" value="PAS"/>
    <property type="match status" value="1"/>
</dbReference>
<sequence length="610" mass="69281">MKKVSFFQSIQWKIIAIMILLLLLAIQVIGAYFAQRLETDLKDSFEETIDERLDVLQYNVREALTAERSDETSSPTIEQEVAGVLSVYGQNDNYSRLQVVDRQFRIVGTNTQTTDIGKLVTGESRVRSVILSGTPVRSVERTSTSGERHLIRIVPVNNNEGEVVGAVYLEASMEEVYEQLSNINQIFLNGTLIAIAISALVGILVARAITKPITEMREQAQVMAEGDFSQKVNVYGVDEIGQLADTFNDMKEKIKIANLTTEEERRKLSSVLSNMSDGVIATNEHGEISLMNEPAAVLLSKSFEQLKGESIFKVLDIDESTVDMMDVQDSGSVTIDMSDDEQFFLLRANFTIVTDEYERFAGLITVISDVTEEEKVEQERRQFVSNVSHELRTPLTTMRSYLEALTDGAWENPDIAPQFLEVTQNETERMIRLVNDLLQLSKMDHQEQDMVKERVNVVPFFHHILDRFEMNKEETTRIDRSIPRDSIFLWMDKDKIIQVVDNVMSNALKYSPKDGVIRFKVQRERNRIKVMIHDQGPGIAPDKLDKIFDRFYRADQARSRQLGGTGLGLAIAKEIIQNHHGQIWAESTEGKGTKVFFTLPLIARKREGNR</sequence>
<dbReference type="GO" id="GO:0000155">
    <property type="term" value="F:phosphorelay sensor kinase activity"/>
    <property type="evidence" value="ECO:0007669"/>
    <property type="project" value="InterPro"/>
</dbReference>
<dbReference type="Gene3D" id="3.30.565.10">
    <property type="entry name" value="Histidine kinase-like ATPase, C-terminal domain"/>
    <property type="match status" value="1"/>
</dbReference>
<dbReference type="Pfam" id="PF00512">
    <property type="entry name" value="HisKA"/>
    <property type="match status" value="1"/>
</dbReference>
<evidence type="ECO:0000256" key="13">
    <source>
        <dbReference type="ARBA" id="ARBA00023136"/>
    </source>
</evidence>
<dbReference type="GO" id="GO:0006355">
    <property type="term" value="P:regulation of DNA-templated transcription"/>
    <property type="evidence" value="ECO:0007669"/>
    <property type="project" value="InterPro"/>
</dbReference>
<dbReference type="Gene3D" id="1.10.287.130">
    <property type="match status" value="1"/>
</dbReference>
<evidence type="ECO:0000259" key="18">
    <source>
        <dbReference type="PROSITE" id="PS50885"/>
    </source>
</evidence>
<comment type="subcellular location">
    <subcellularLocation>
        <location evidence="2">Cell membrane</location>
        <topology evidence="2">Multi-pass membrane protein</topology>
    </subcellularLocation>
</comment>
<dbReference type="InterPro" id="IPR035965">
    <property type="entry name" value="PAS-like_dom_sf"/>
</dbReference>
<evidence type="ECO:0000259" key="15">
    <source>
        <dbReference type="PROSITE" id="PS50109"/>
    </source>
</evidence>
<evidence type="ECO:0000256" key="1">
    <source>
        <dbReference type="ARBA" id="ARBA00000085"/>
    </source>
</evidence>
<dbReference type="InterPro" id="IPR049814">
    <property type="entry name" value="Resp_reg_WalK"/>
</dbReference>
<dbReference type="EC" id="2.7.13.3" evidence="3"/>
<feature type="domain" description="HAMP" evidence="18">
    <location>
        <begin position="207"/>
        <end position="259"/>
    </location>
</feature>
<dbReference type="AlphaFoldDB" id="A0A2V3WM04"/>
<evidence type="ECO:0000256" key="5">
    <source>
        <dbReference type="ARBA" id="ARBA00022553"/>
    </source>
</evidence>
<dbReference type="CDD" id="cd06225">
    <property type="entry name" value="HAMP"/>
    <property type="match status" value="1"/>
</dbReference>
<dbReference type="PRINTS" id="PR00344">
    <property type="entry name" value="BCTRLSENSOR"/>
</dbReference>
<dbReference type="GO" id="GO:0016036">
    <property type="term" value="P:cellular response to phosphate starvation"/>
    <property type="evidence" value="ECO:0007669"/>
    <property type="project" value="TreeGrafter"/>
</dbReference>
<dbReference type="InterPro" id="IPR005467">
    <property type="entry name" value="His_kinase_dom"/>
</dbReference>
<dbReference type="CDD" id="cd00082">
    <property type="entry name" value="HisKA"/>
    <property type="match status" value="1"/>
</dbReference>
<evidence type="ECO:0000256" key="10">
    <source>
        <dbReference type="ARBA" id="ARBA00022840"/>
    </source>
</evidence>
<dbReference type="PROSITE" id="PS50113">
    <property type="entry name" value="PAC"/>
    <property type="match status" value="1"/>
</dbReference>
<dbReference type="Gene3D" id="3.30.450.20">
    <property type="entry name" value="PAS domain"/>
    <property type="match status" value="2"/>
</dbReference>
<keyword evidence="8" id="KW-0547">Nucleotide-binding</keyword>
<accession>A0A2V3WM04</accession>
<dbReference type="EMBL" id="QJJR01000009">
    <property type="protein sequence ID" value="PXW89779.1"/>
    <property type="molecule type" value="Genomic_DNA"/>
</dbReference>
<dbReference type="InterPro" id="IPR000014">
    <property type="entry name" value="PAS"/>
</dbReference>
<dbReference type="InterPro" id="IPR013767">
    <property type="entry name" value="PAS_fold"/>
</dbReference>
<keyword evidence="4" id="KW-1003">Cell membrane</keyword>
<dbReference type="InterPro" id="IPR004358">
    <property type="entry name" value="Sig_transdc_His_kin-like_C"/>
</dbReference>
<organism evidence="19 20">
    <name type="scientific">Streptohalobacillus salinus</name>
    <dbReference type="NCBI Taxonomy" id="621096"/>
    <lineage>
        <taxon>Bacteria</taxon>
        <taxon>Bacillati</taxon>
        <taxon>Bacillota</taxon>
        <taxon>Bacilli</taxon>
        <taxon>Bacillales</taxon>
        <taxon>Bacillaceae</taxon>
        <taxon>Streptohalobacillus</taxon>
    </lineage>
</organism>
<evidence type="ECO:0000313" key="19">
    <source>
        <dbReference type="EMBL" id="PXW89779.1"/>
    </source>
</evidence>
<feature type="domain" description="PAC" evidence="17">
    <location>
        <begin position="329"/>
        <end position="382"/>
    </location>
</feature>
<evidence type="ECO:0000256" key="3">
    <source>
        <dbReference type="ARBA" id="ARBA00012438"/>
    </source>
</evidence>
<keyword evidence="6" id="KW-0808">Transferase</keyword>
<dbReference type="GO" id="GO:0005886">
    <property type="term" value="C:plasma membrane"/>
    <property type="evidence" value="ECO:0007669"/>
    <property type="project" value="UniProtKB-SubCell"/>
</dbReference>
<evidence type="ECO:0000259" key="17">
    <source>
        <dbReference type="PROSITE" id="PS50113"/>
    </source>
</evidence>
<keyword evidence="12" id="KW-0902">Two-component regulatory system</keyword>
<feature type="transmembrane region" description="Helical" evidence="14">
    <location>
        <begin position="12"/>
        <end position="34"/>
    </location>
</feature>
<keyword evidence="11 14" id="KW-1133">Transmembrane helix</keyword>
<dbReference type="Gene3D" id="1.10.8.500">
    <property type="entry name" value="HAMP domain in histidine kinase"/>
    <property type="match status" value="1"/>
</dbReference>
<evidence type="ECO:0000256" key="11">
    <source>
        <dbReference type="ARBA" id="ARBA00022989"/>
    </source>
</evidence>
<dbReference type="Proteomes" id="UP000247922">
    <property type="component" value="Unassembled WGS sequence"/>
</dbReference>